<evidence type="ECO:0000313" key="7">
    <source>
        <dbReference type="EMBL" id="MQS10631.1"/>
    </source>
</evidence>
<sequence length="130" mass="13856">AGTGTQISEQPDGSLKLNIPSQVSFDTDSAVIKPSFRGPLDSVAQTLTQHPELAANVVGHTDSTGNPNYNLTLSQKRAQSVASYLTDRGVARNRLSAEGRGQNQPVADNATEAGRAQNRRVEIYLKPIQG</sequence>
<gene>
    <name evidence="7" type="ORF">FNX48_026760</name>
</gene>
<dbReference type="CDD" id="cd07185">
    <property type="entry name" value="OmpA_C-like"/>
    <property type="match status" value="1"/>
</dbReference>
<evidence type="ECO:0000256" key="2">
    <source>
        <dbReference type="ARBA" id="ARBA00023136"/>
    </source>
</evidence>
<evidence type="ECO:0000256" key="5">
    <source>
        <dbReference type="SAM" id="MobiDB-lite"/>
    </source>
</evidence>
<evidence type="ECO:0000256" key="3">
    <source>
        <dbReference type="ARBA" id="ARBA00023237"/>
    </source>
</evidence>
<evidence type="ECO:0000256" key="4">
    <source>
        <dbReference type="PROSITE-ProRule" id="PRU00473"/>
    </source>
</evidence>
<dbReference type="PRINTS" id="PR01023">
    <property type="entry name" value="NAFLGMOTY"/>
</dbReference>
<protein>
    <submittedName>
        <fullName evidence="7">OmpA family protein</fullName>
    </submittedName>
</protein>
<comment type="caution">
    <text evidence="7">The sequence shown here is derived from an EMBL/GenBank/DDBJ whole genome shotgun (WGS) entry which is preliminary data.</text>
</comment>
<feature type="compositionally biased region" description="Polar residues" evidence="5">
    <location>
        <begin position="1"/>
        <end position="11"/>
    </location>
</feature>
<dbReference type="PANTHER" id="PTHR30329:SF21">
    <property type="entry name" value="LIPOPROTEIN YIAD-RELATED"/>
    <property type="match status" value="1"/>
</dbReference>
<name>A0A646IIV3_9ACTN</name>
<reference evidence="7" key="1">
    <citation type="submission" date="2019-10" db="EMBL/GenBank/DDBJ databases">
        <title>Streptomyces sp. nov., a novel actinobacterium isolated from alkaline environment.</title>
        <authorList>
            <person name="Golinska P."/>
        </authorList>
    </citation>
    <scope>NUCLEOTIDE SEQUENCE</scope>
    <source>
        <strain evidence="7">IF17</strain>
    </source>
</reference>
<keyword evidence="3" id="KW-0998">Cell outer membrane</keyword>
<feature type="non-terminal residue" evidence="7">
    <location>
        <position position="1"/>
    </location>
</feature>
<dbReference type="Proteomes" id="UP000315516">
    <property type="component" value="Unassembled WGS sequence"/>
</dbReference>
<dbReference type="InterPro" id="IPR050330">
    <property type="entry name" value="Bact_OuterMem_StrucFunc"/>
</dbReference>
<dbReference type="SUPFAM" id="SSF103088">
    <property type="entry name" value="OmpA-like"/>
    <property type="match status" value="1"/>
</dbReference>
<dbReference type="InterPro" id="IPR006690">
    <property type="entry name" value="OMPA-like_CS"/>
</dbReference>
<dbReference type="InterPro" id="IPR006664">
    <property type="entry name" value="OMP_bac"/>
</dbReference>
<dbReference type="PROSITE" id="PS51123">
    <property type="entry name" value="OMPA_2"/>
    <property type="match status" value="1"/>
</dbReference>
<dbReference type="InterPro" id="IPR006665">
    <property type="entry name" value="OmpA-like"/>
</dbReference>
<keyword evidence="2 4" id="KW-0472">Membrane</keyword>
<dbReference type="PANTHER" id="PTHR30329">
    <property type="entry name" value="STATOR ELEMENT OF FLAGELLAR MOTOR COMPLEX"/>
    <property type="match status" value="1"/>
</dbReference>
<dbReference type="Pfam" id="PF00691">
    <property type="entry name" value="OmpA"/>
    <property type="match status" value="1"/>
</dbReference>
<comment type="subcellular location">
    <subcellularLocation>
        <location evidence="1">Cell outer membrane</location>
    </subcellularLocation>
</comment>
<feature type="domain" description="OmpA-like" evidence="6">
    <location>
        <begin position="12"/>
        <end position="129"/>
    </location>
</feature>
<dbReference type="GO" id="GO:0009279">
    <property type="term" value="C:cell outer membrane"/>
    <property type="evidence" value="ECO:0007669"/>
    <property type="project" value="UniProtKB-SubCell"/>
</dbReference>
<proteinExistence type="predicted"/>
<organism evidence="7">
    <name type="scientific">Streptomyces alkaliphilus</name>
    <dbReference type="NCBI Taxonomy" id="1472722"/>
    <lineage>
        <taxon>Bacteria</taxon>
        <taxon>Bacillati</taxon>
        <taxon>Actinomycetota</taxon>
        <taxon>Actinomycetes</taxon>
        <taxon>Kitasatosporales</taxon>
        <taxon>Streptomycetaceae</taxon>
        <taxon>Streptomyces</taxon>
    </lineage>
</organism>
<dbReference type="Gene3D" id="3.30.1330.60">
    <property type="entry name" value="OmpA-like domain"/>
    <property type="match status" value="1"/>
</dbReference>
<accession>A0A646IIV3</accession>
<dbReference type="InterPro" id="IPR036737">
    <property type="entry name" value="OmpA-like_sf"/>
</dbReference>
<evidence type="ECO:0000256" key="1">
    <source>
        <dbReference type="ARBA" id="ARBA00004442"/>
    </source>
</evidence>
<evidence type="ECO:0000259" key="6">
    <source>
        <dbReference type="PROSITE" id="PS51123"/>
    </source>
</evidence>
<dbReference type="OrthoDB" id="9782229at2"/>
<dbReference type="EMBL" id="VJYJ02001780">
    <property type="protein sequence ID" value="MQS10631.1"/>
    <property type="molecule type" value="Genomic_DNA"/>
</dbReference>
<feature type="region of interest" description="Disordered" evidence="5">
    <location>
        <begin position="1"/>
        <end position="20"/>
    </location>
</feature>
<dbReference type="PROSITE" id="PS01068">
    <property type="entry name" value="OMPA_1"/>
    <property type="match status" value="1"/>
</dbReference>
<dbReference type="AlphaFoldDB" id="A0A646IIV3"/>
<dbReference type="PRINTS" id="PR01021">
    <property type="entry name" value="OMPADOMAIN"/>
</dbReference>